<accession>A0ABQ6ID94</accession>
<gene>
    <name evidence="2" type="ORF">GCM10025876_15290</name>
</gene>
<proteinExistence type="predicted"/>
<organism evidence="2 3">
    <name type="scientific">Demequina litorisediminis</name>
    <dbReference type="NCBI Taxonomy" id="1849022"/>
    <lineage>
        <taxon>Bacteria</taxon>
        <taxon>Bacillati</taxon>
        <taxon>Actinomycetota</taxon>
        <taxon>Actinomycetes</taxon>
        <taxon>Micrococcales</taxon>
        <taxon>Demequinaceae</taxon>
        <taxon>Demequina</taxon>
    </lineage>
</organism>
<feature type="transmembrane region" description="Helical" evidence="1">
    <location>
        <begin position="167"/>
        <end position="188"/>
    </location>
</feature>
<evidence type="ECO:0000313" key="2">
    <source>
        <dbReference type="EMBL" id="GMA35325.1"/>
    </source>
</evidence>
<keyword evidence="1" id="KW-0812">Transmembrane</keyword>
<dbReference type="Proteomes" id="UP001157125">
    <property type="component" value="Unassembled WGS sequence"/>
</dbReference>
<evidence type="ECO:0000313" key="3">
    <source>
        <dbReference type="Proteomes" id="UP001157125"/>
    </source>
</evidence>
<feature type="transmembrane region" description="Helical" evidence="1">
    <location>
        <begin position="127"/>
        <end position="147"/>
    </location>
</feature>
<name>A0ABQ6ID94_9MICO</name>
<evidence type="ECO:0000256" key="1">
    <source>
        <dbReference type="SAM" id="Phobius"/>
    </source>
</evidence>
<evidence type="ECO:0008006" key="4">
    <source>
        <dbReference type="Google" id="ProtNLM"/>
    </source>
</evidence>
<keyword evidence="3" id="KW-1185">Reference proteome</keyword>
<dbReference type="RefSeq" id="WP_284327915.1">
    <property type="nucleotide sequence ID" value="NZ_BSUN01000001.1"/>
</dbReference>
<feature type="transmembrane region" description="Helical" evidence="1">
    <location>
        <begin position="70"/>
        <end position="92"/>
    </location>
</feature>
<keyword evidence="1" id="KW-1133">Transmembrane helix</keyword>
<protein>
    <recommendedName>
        <fullName evidence="4">FAR-17a/AIG1-like protein</fullName>
    </recommendedName>
</protein>
<comment type="caution">
    <text evidence="2">The sequence shown here is derived from an EMBL/GenBank/DDBJ whole genome shotgun (WGS) entry which is preliminary data.</text>
</comment>
<keyword evidence="1" id="KW-0472">Membrane</keyword>
<sequence>MNTPVRAWRVATPVAMLIAIASLVADGIRHGDFVFWNFFGYFTIQSNIIGIVALAVALRFTGRERPTWLEWLRVSAATYMVIVVVVFWWLLYPTMSGGPSWEDLVLHLASGVILVADWLLEGPRARLALRHLGVCMIYPAVWLAVVLVRGATDGWVPYFFLDPDNGYASVAVMIVIIVGAGLGICAAVTRMTSWRVVTASHDARGTVG</sequence>
<dbReference type="NCBIfam" id="NF038065">
    <property type="entry name" value="Pr6Pr"/>
    <property type="match status" value="1"/>
</dbReference>
<dbReference type="InterPro" id="IPR049713">
    <property type="entry name" value="Pr6Pr-like"/>
</dbReference>
<feature type="transmembrane region" description="Helical" evidence="1">
    <location>
        <begin position="104"/>
        <end position="120"/>
    </location>
</feature>
<feature type="transmembrane region" description="Helical" evidence="1">
    <location>
        <begin position="35"/>
        <end position="58"/>
    </location>
</feature>
<dbReference type="EMBL" id="BSUN01000001">
    <property type="protein sequence ID" value="GMA35325.1"/>
    <property type="molecule type" value="Genomic_DNA"/>
</dbReference>
<reference evidence="3" key="1">
    <citation type="journal article" date="2019" name="Int. J. Syst. Evol. Microbiol.">
        <title>The Global Catalogue of Microorganisms (GCM) 10K type strain sequencing project: providing services to taxonomists for standard genome sequencing and annotation.</title>
        <authorList>
            <consortium name="The Broad Institute Genomics Platform"/>
            <consortium name="The Broad Institute Genome Sequencing Center for Infectious Disease"/>
            <person name="Wu L."/>
            <person name="Ma J."/>
        </authorList>
    </citation>
    <scope>NUCLEOTIDE SEQUENCE [LARGE SCALE GENOMIC DNA]</scope>
    <source>
        <strain evidence="3">NBRC 112299</strain>
    </source>
</reference>